<dbReference type="Gene3D" id="1.20.1250.10">
    <property type="match status" value="2"/>
</dbReference>
<dbReference type="GeneTree" id="ENSGT01000000214430"/>
<evidence type="ECO:0000313" key="11">
    <source>
        <dbReference type="Proteomes" id="UP000472240"/>
    </source>
</evidence>
<dbReference type="InterPro" id="IPR000471">
    <property type="entry name" value="Interferon_alpha/beta/delta"/>
</dbReference>
<protein>
    <submittedName>
        <fullName evidence="10">Uncharacterized protein</fullName>
    </submittedName>
</protein>
<dbReference type="GO" id="GO:0005126">
    <property type="term" value="F:cytokine receptor binding"/>
    <property type="evidence" value="ECO:0007669"/>
    <property type="project" value="InterPro"/>
</dbReference>
<organism evidence="10 11">
    <name type="scientific">Rhinolophus ferrumequinum</name>
    <name type="common">Greater horseshoe bat</name>
    <dbReference type="NCBI Taxonomy" id="59479"/>
    <lineage>
        <taxon>Eukaryota</taxon>
        <taxon>Metazoa</taxon>
        <taxon>Chordata</taxon>
        <taxon>Craniata</taxon>
        <taxon>Vertebrata</taxon>
        <taxon>Euteleostomi</taxon>
        <taxon>Mammalia</taxon>
        <taxon>Eutheria</taxon>
        <taxon>Laurasiatheria</taxon>
        <taxon>Chiroptera</taxon>
        <taxon>Yinpterochiroptera</taxon>
        <taxon>Rhinolophoidea</taxon>
        <taxon>Rhinolophidae</taxon>
        <taxon>Rhinolophinae</taxon>
        <taxon>Rhinolophus</taxon>
    </lineage>
</organism>
<dbReference type="Proteomes" id="UP000472240">
    <property type="component" value="Chromosome 12"/>
</dbReference>
<dbReference type="SUPFAM" id="SSF47266">
    <property type="entry name" value="4-helical cytokines"/>
    <property type="match status" value="2"/>
</dbReference>
<dbReference type="SMART" id="SM00076">
    <property type="entry name" value="IFabd"/>
    <property type="match status" value="1"/>
</dbReference>
<evidence type="ECO:0000256" key="8">
    <source>
        <dbReference type="RuleBase" id="RU000436"/>
    </source>
</evidence>
<evidence type="ECO:0000256" key="1">
    <source>
        <dbReference type="ARBA" id="ARBA00004613"/>
    </source>
</evidence>
<keyword evidence="5 9" id="KW-0732">Signal</keyword>
<sequence>MALPFSFLMALLVLSCHSNRSLGCDLPQNHSLLNRRALMLLAQMRRMSPFSCLKDRRDFGFPREAFGGNQLQKAQAISIIREMTQHTLDLFRIEGSFAAWDKTLLDKFCAGLYQQLNDLEACLTQEVGVEGTPLVNEDSVLAVRRYFQRITLYLQEKKYSPCDPTADVKRYFSGIRLYLKQKKYSDCAWEVVRGEIMSLFPSLTSLQEGLRQKDGDLGSP</sequence>
<evidence type="ECO:0000256" key="3">
    <source>
        <dbReference type="ARBA" id="ARBA00022514"/>
    </source>
</evidence>
<evidence type="ECO:0000256" key="9">
    <source>
        <dbReference type="SAM" id="SignalP"/>
    </source>
</evidence>
<evidence type="ECO:0000256" key="4">
    <source>
        <dbReference type="ARBA" id="ARBA00022525"/>
    </source>
</evidence>
<dbReference type="CDD" id="cd00095">
    <property type="entry name" value="IFab"/>
    <property type="match status" value="1"/>
</dbReference>
<dbReference type="GO" id="GO:0005125">
    <property type="term" value="F:cytokine activity"/>
    <property type="evidence" value="ECO:0007669"/>
    <property type="project" value="UniProtKB-KW"/>
</dbReference>
<dbReference type="Pfam" id="PF00143">
    <property type="entry name" value="Interferon"/>
    <property type="match status" value="2"/>
</dbReference>
<dbReference type="OMA" id="MIMAQMG"/>
<reference evidence="10 11" key="2">
    <citation type="journal article" date="2018" name="Annu Rev Anim Biosci">
        <title>Bat Biology, Genomes, and the Bat1K Project: To Generate Chromosome-Level Genomes for All Living Bat Species.</title>
        <authorList>
            <person name="Teeling E.C."/>
            <person name="Vernes S.C."/>
            <person name="Davalos L.M."/>
            <person name="Ray D.A."/>
            <person name="Gilbert M.T.P."/>
            <person name="Myers E."/>
        </authorList>
    </citation>
    <scope>NUCLEOTIDE SEQUENCE</scope>
</reference>
<accession>A0A671EHI4</accession>
<keyword evidence="11" id="KW-1185">Reference proteome</keyword>
<evidence type="ECO:0000256" key="2">
    <source>
        <dbReference type="ARBA" id="ARBA00011033"/>
    </source>
</evidence>
<dbReference type="GO" id="GO:0051607">
    <property type="term" value="P:defense response to virus"/>
    <property type="evidence" value="ECO:0007669"/>
    <property type="project" value="UniProtKB-KW"/>
</dbReference>
<feature type="signal peptide" evidence="9">
    <location>
        <begin position="1"/>
        <end position="23"/>
    </location>
</feature>
<dbReference type="InterPro" id="IPR009079">
    <property type="entry name" value="4_helix_cytokine-like_core"/>
</dbReference>
<dbReference type="PRINTS" id="PR00266">
    <property type="entry name" value="INTERFERONAB"/>
</dbReference>
<feature type="chain" id="PRO_5025416653" evidence="9">
    <location>
        <begin position="24"/>
        <end position="220"/>
    </location>
</feature>
<reference evidence="10 11" key="1">
    <citation type="journal article" date="2015" name="Annu Rev Anim Biosci">
        <title>The Genome 10K Project: a way forward.</title>
        <authorList>
            <person name="Koepfli K.P."/>
            <person name="Paten B."/>
            <person name="O'Brien S.J."/>
            <person name="Koepfli K.P."/>
            <person name="Paten B."/>
            <person name="Antunes A."/>
            <person name="Belov K."/>
            <person name="Bustamante C."/>
            <person name="Castoe T.A."/>
            <person name="Clawson H."/>
            <person name="Crawford A.J."/>
            <person name="Diekhans M."/>
            <person name="Distel D."/>
            <person name="Durbin R."/>
            <person name="Earl D."/>
            <person name="Fujita M.K."/>
            <person name="Gamble T."/>
            <person name="Georges A."/>
            <person name="Gemmell N."/>
            <person name="Gilbert M.T."/>
            <person name="Graves J.M."/>
            <person name="Green R.E."/>
            <person name="Hickey G."/>
            <person name="Jarvis E.D."/>
            <person name="Johnson W."/>
            <person name="Komissarov A."/>
            <person name="Korf I."/>
            <person name="Kuhn R."/>
            <person name="Larkin D.M."/>
            <person name="Lewin H."/>
            <person name="Lopez J.V."/>
            <person name="Ma J."/>
            <person name="Marques-Bonet T."/>
            <person name="Miller W."/>
            <person name="Murphy R."/>
            <person name="Pevzner P."/>
            <person name="Shapiro B."/>
            <person name="Steiner C."/>
            <person name="Tamazian G."/>
            <person name="Venkatesh B."/>
            <person name="Wang J."/>
            <person name="Wayne R."/>
            <person name="Wiley E."/>
            <person name="Yang H."/>
            <person name="Zhang G."/>
            <person name="Haussler D."/>
            <person name="Ryder O."/>
            <person name="O'Brien S.J."/>
        </authorList>
    </citation>
    <scope>NUCLEOTIDE SEQUENCE</scope>
</reference>
<dbReference type="FunFam" id="1.20.1250.10:FF:000001">
    <property type="entry name" value="Interferon alpha"/>
    <property type="match status" value="1"/>
</dbReference>
<reference evidence="10" key="5">
    <citation type="submission" date="2025-09" db="UniProtKB">
        <authorList>
            <consortium name="Ensembl"/>
        </authorList>
    </citation>
    <scope>IDENTIFICATION</scope>
</reference>
<dbReference type="GO" id="GO:0005615">
    <property type="term" value="C:extracellular space"/>
    <property type="evidence" value="ECO:0007669"/>
    <property type="project" value="UniProtKB-KW"/>
</dbReference>
<evidence type="ECO:0000256" key="6">
    <source>
        <dbReference type="ARBA" id="ARBA00023118"/>
    </source>
</evidence>
<keyword evidence="6 8" id="KW-0051">Antiviral defense</keyword>
<comment type="subcellular location">
    <subcellularLocation>
        <location evidence="1">Secreted</location>
    </subcellularLocation>
</comment>
<name>A0A671EHI4_RHIFE</name>
<keyword evidence="4" id="KW-0964">Secreted</keyword>
<dbReference type="PANTHER" id="PTHR11691:SF60">
    <property type="entry name" value="INTERFERON ALPHA-5"/>
    <property type="match status" value="1"/>
</dbReference>
<comment type="similarity">
    <text evidence="2 8">Belongs to the alpha/beta interferon family.</text>
</comment>
<evidence type="ECO:0000256" key="5">
    <source>
        <dbReference type="ARBA" id="ARBA00022729"/>
    </source>
</evidence>
<dbReference type="FunCoup" id="A0A671EHI4">
    <property type="interactions" value="250"/>
</dbReference>
<reference evidence="11" key="3">
    <citation type="submission" date="2018-12" db="EMBL/GenBank/DDBJ databases">
        <title>G10K-VGP greater horseshoe bat female genome, primary haplotype.</title>
        <authorList>
            <person name="Teeling E."/>
            <person name="Myers G."/>
            <person name="Vernes S."/>
            <person name="Pippel M."/>
            <person name="Winkler S."/>
            <person name="Fedrigo O."/>
            <person name="Rhie A."/>
            <person name="Koren S."/>
            <person name="Phillippy A."/>
            <person name="Lewin H."/>
            <person name="Damas J."/>
            <person name="Howe K."/>
            <person name="Mountcastle J."/>
            <person name="Jarvis E.D."/>
        </authorList>
    </citation>
    <scope>NUCLEOTIDE SEQUENCE [LARGE SCALE GENOMIC DNA]</scope>
</reference>
<dbReference type="PANTHER" id="PTHR11691">
    <property type="entry name" value="TYPE I INTERFERON"/>
    <property type="match status" value="1"/>
</dbReference>
<dbReference type="Ensembl" id="ENSRFET00010012243.1">
    <property type="protein sequence ID" value="ENSRFEP00010011178.1"/>
    <property type="gene ID" value="ENSRFEG00010007545.1"/>
</dbReference>
<keyword evidence="3 8" id="KW-0202">Cytokine</keyword>
<dbReference type="PROSITE" id="PS00252">
    <property type="entry name" value="INTERFERON_A_B_D"/>
    <property type="match status" value="1"/>
</dbReference>
<reference evidence="10" key="4">
    <citation type="submission" date="2025-08" db="UniProtKB">
        <authorList>
            <consortium name="Ensembl"/>
        </authorList>
    </citation>
    <scope>IDENTIFICATION</scope>
</reference>
<dbReference type="AlphaFoldDB" id="A0A671EHI4"/>
<keyword evidence="7" id="KW-1015">Disulfide bond</keyword>
<evidence type="ECO:0000256" key="7">
    <source>
        <dbReference type="ARBA" id="ARBA00023157"/>
    </source>
</evidence>
<dbReference type="InParanoid" id="A0A671EHI4"/>
<proteinExistence type="inferred from homology"/>
<evidence type="ECO:0000313" key="10">
    <source>
        <dbReference type="Ensembl" id="ENSRFEP00010011178.1"/>
    </source>
</evidence>